<comment type="caution">
    <text evidence="2">The sequence shown here is derived from an EMBL/GenBank/DDBJ whole genome shotgun (WGS) entry which is preliminary data.</text>
</comment>
<feature type="region of interest" description="Disordered" evidence="1">
    <location>
        <begin position="130"/>
        <end position="189"/>
    </location>
</feature>
<keyword evidence="3" id="KW-1185">Reference proteome</keyword>
<dbReference type="GO" id="GO:0044781">
    <property type="term" value="P:bacterial-type flagellum organization"/>
    <property type="evidence" value="ECO:0007669"/>
    <property type="project" value="InterPro"/>
</dbReference>
<dbReference type="Pfam" id="PF07309">
    <property type="entry name" value="FlaF"/>
    <property type="match status" value="1"/>
</dbReference>
<evidence type="ECO:0000313" key="3">
    <source>
        <dbReference type="Proteomes" id="UP000295304"/>
    </source>
</evidence>
<keyword evidence="2" id="KW-0282">Flagellum</keyword>
<keyword evidence="2" id="KW-0966">Cell projection</keyword>
<feature type="region of interest" description="Disordered" evidence="1">
    <location>
        <begin position="1"/>
        <end position="23"/>
    </location>
</feature>
<dbReference type="OrthoDB" id="8563081at2"/>
<keyword evidence="2" id="KW-0969">Cilium</keyword>
<accession>A0A4V2UNQ9</accession>
<evidence type="ECO:0000313" key="2">
    <source>
        <dbReference type="EMBL" id="TCS63001.1"/>
    </source>
</evidence>
<organism evidence="2 3">
    <name type="scientific">Varunaivibrio sulfuroxidans</name>
    <dbReference type="NCBI Taxonomy" id="1773489"/>
    <lineage>
        <taxon>Bacteria</taxon>
        <taxon>Pseudomonadati</taxon>
        <taxon>Pseudomonadota</taxon>
        <taxon>Alphaproteobacteria</taxon>
        <taxon>Rhodospirillales</taxon>
        <taxon>Magnetovibrionaceae</taxon>
        <taxon>Varunaivibrio</taxon>
    </lineage>
</organism>
<name>A0A4V2UNQ9_9PROT</name>
<reference evidence="2 3" key="1">
    <citation type="submission" date="2019-03" db="EMBL/GenBank/DDBJ databases">
        <title>Genomic Encyclopedia of Type Strains, Phase IV (KMG-IV): sequencing the most valuable type-strain genomes for metagenomic binning, comparative biology and taxonomic classification.</title>
        <authorList>
            <person name="Goeker M."/>
        </authorList>
    </citation>
    <scope>NUCLEOTIDE SEQUENCE [LARGE SCALE GENOMIC DNA]</scope>
    <source>
        <strain evidence="2 3">DSM 101688</strain>
    </source>
</reference>
<dbReference type="RefSeq" id="WP_132938742.1">
    <property type="nucleotide sequence ID" value="NZ_CP119676.1"/>
</dbReference>
<dbReference type="EMBL" id="SLZW01000004">
    <property type="protein sequence ID" value="TCS63001.1"/>
    <property type="molecule type" value="Genomic_DNA"/>
</dbReference>
<dbReference type="Proteomes" id="UP000295304">
    <property type="component" value="Unassembled WGS sequence"/>
</dbReference>
<evidence type="ECO:0000256" key="1">
    <source>
        <dbReference type="SAM" id="MobiDB-lite"/>
    </source>
</evidence>
<sequence>MNSPKKTSGYPGSGYGNVPNSGNPRYTEAWALIEAARRMSDAADKQTVDDKAARDLVRETLRLNWRLWTIFQTELSLEDDGAVPVEIRQNMLSLCNFVDKHTVETISSPHPEKVMVLVEINRNIASGLLDSIRNNPAPKEPQPQEAQAQEERNEPLPNGQSTGGDDAPKPTAKAKTPPLAAPLSFDEDI</sequence>
<protein>
    <submittedName>
        <fullName evidence="2">Flagellar protein FlaF</fullName>
    </submittedName>
</protein>
<feature type="compositionally biased region" description="Low complexity" evidence="1">
    <location>
        <begin position="169"/>
        <end position="183"/>
    </location>
</feature>
<proteinExistence type="predicted"/>
<dbReference type="InterPro" id="IPR010845">
    <property type="entry name" value="FlaF"/>
</dbReference>
<gene>
    <name evidence="2" type="ORF">EDD55_10492</name>
</gene>
<dbReference type="AlphaFoldDB" id="A0A4V2UNQ9"/>